<protein>
    <submittedName>
        <fullName evidence="1">Uncharacterized protein</fullName>
    </submittedName>
</protein>
<dbReference type="Proteomes" id="UP001257234">
    <property type="component" value="Unassembled WGS sequence"/>
</dbReference>
<dbReference type="EMBL" id="JAVJIU010000003">
    <property type="protein sequence ID" value="MDR5590631.1"/>
    <property type="molecule type" value="Genomic_DNA"/>
</dbReference>
<name>A0ABU1EQJ3_9FLAO</name>
<dbReference type="RefSeq" id="WP_309561507.1">
    <property type="nucleotide sequence ID" value="NZ_JAVJIU010000003.1"/>
</dbReference>
<reference evidence="2" key="1">
    <citation type="submission" date="2023-07" db="EMBL/GenBank/DDBJ databases">
        <title>Christiangramia sp. SM2212., a novel bacterium of the family Flavobacteriaceae isolated from the sea sediment.</title>
        <authorList>
            <person name="Wang J."/>
            <person name="Zhang X."/>
        </authorList>
    </citation>
    <scope>NUCLEOTIDE SEQUENCE [LARGE SCALE GENOMIC DNA]</scope>
    <source>
        <strain evidence="2">SM2212</strain>
    </source>
</reference>
<gene>
    <name evidence="1" type="ORF">RE431_08265</name>
</gene>
<sequence>MMFSLTILSCSDDVVDNENSIEKSLEGETVNSEFNAECDTNFSESDWYNDLIESLECGESNCEVSILKSTYEEEIVFYIEMTDPLCNYQVKYTFYDCEGEFVAELSNEESVEYHNTDREVETLFTCEGAS</sequence>
<organism evidence="1 2">
    <name type="scientific">Christiangramia sediminicola</name>
    <dbReference type="NCBI Taxonomy" id="3073267"/>
    <lineage>
        <taxon>Bacteria</taxon>
        <taxon>Pseudomonadati</taxon>
        <taxon>Bacteroidota</taxon>
        <taxon>Flavobacteriia</taxon>
        <taxon>Flavobacteriales</taxon>
        <taxon>Flavobacteriaceae</taxon>
        <taxon>Christiangramia</taxon>
    </lineage>
</organism>
<comment type="caution">
    <text evidence="1">The sequence shown here is derived from an EMBL/GenBank/DDBJ whole genome shotgun (WGS) entry which is preliminary data.</text>
</comment>
<proteinExistence type="predicted"/>
<evidence type="ECO:0000313" key="2">
    <source>
        <dbReference type="Proteomes" id="UP001257234"/>
    </source>
</evidence>
<evidence type="ECO:0000313" key="1">
    <source>
        <dbReference type="EMBL" id="MDR5590631.1"/>
    </source>
</evidence>
<keyword evidence="2" id="KW-1185">Reference proteome</keyword>
<accession>A0ABU1EQJ3</accession>